<feature type="domain" description="ABC transporter" evidence="6">
    <location>
        <begin position="336"/>
        <end position="561"/>
    </location>
</feature>
<dbReference type="AlphaFoldDB" id="A0A2P8GI82"/>
<dbReference type="RefSeq" id="WP_106593380.1">
    <property type="nucleotide sequence ID" value="NZ_PYAS01000001.1"/>
</dbReference>
<accession>A0A2P8GI82</accession>
<protein>
    <submittedName>
        <fullName evidence="8">ABC-type bacteriocin/lantibiotic exporter with double-glycine peptidase domain</fullName>
    </submittedName>
</protein>
<dbReference type="Pfam" id="PF00005">
    <property type="entry name" value="ABC_tran"/>
    <property type="match status" value="1"/>
</dbReference>
<dbReference type="InterPro" id="IPR039421">
    <property type="entry name" value="Type_1_exporter"/>
</dbReference>
<dbReference type="InterPro" id="IPR027417">
    <property type="entry name" value="P-loop_NTPase"/>
</dbReference>
<evidence type="ECO:0000256" key="4">
    <source>
        <dbReference type="ARBA" id="ARBA00023136"/>
    </source>
</evidence>
<dbReference type="EMBL" id="PYAS01000001">
    <property type="protein sequence ID" value="PSL33671.1"/>
    <property type="molecule type" value="Genomic_DNA"/>
</dbReference>
<dbReference type="OrthoDB" id="311344at2"/>
<dbReference type="GO" id="GO:0005886">
    <property type="term" value="C:plasma membrane"/>
    <property type="evidence" value="ECO:0007669"/>
    <property type="project" value="UniProtKB-SubCell"/>
</dbReference>
<dbReference type="Gene3D" id="1.20.1560.10">
    <property type="entry name" value="ABC transporter type 1, transmembrane domain"/>
    <property type="match status" value="1"/>
</dbReference>
<comment type="caution">
    <text evidence="8">The sequence shown here is derived from an EMBL/GenBank/DDBJ whole genome shotgun (WGS) entry which is preliminary data.</text>
</comment>
<name>A0A2P8GI82_9BACT</name>
<evidence type="ECO:0000313" key="8">
    <source>
        <dbReference type="EMBL" id="PSL33671.1"/>
    </source>
</evidence>
<dbReference type="GO" id="GO:0005524">
    <property type="term" value="F:ATP binding"/>
    <property type="evidence" value="ECO:0007669"/>
    <property type="project" value="InterPro"/>
</dbReference>
<dbReference type="Proteomes" id="UP000241964">
    <property type="component" value="Unassembled WGS sequence"/>
</dbReference>
<dbReference type="InterPro" id="IPR003439">
    <property type="entry name" value="ABC_transporter-like_ATP-bd"/>
</dbReference>
<evidence type="ECO:0000313" key="9">
    <source>
        <dbReference type="Proteomes" id="UP000241964"/>
    </source>
</evidence>
<evidence type="ECO:0000259" key="6">
    <source>
        <dbReference type="PROSITE" id="PS50893"/>
    </source>
</evidence>
<evidence type="ECO:0000256" key="1">
    <source>
        <dbReference type="ARBA" id="ARBA00004651"/>
    </source>
</evidence>
<keyword evidence="2 5" id="KW-0812">Transmembrane</keyword>
<evidence type="ECO:0000256" key="3">
    <source>
        <dbReference type="ARBA" id="ARBA00022989"/>
    </source>
</evidence>
<feature type="transmembrane region" description="Helical" evidence="5">
    <location>
        <begin position="21"/>
        <end position="46"/>
    </location>
</feature>
<dbReference type="InterPro" id="IPR011527">
    <property type="entry name" value="ABC1_TM_dom"/>
</dbReference>
<dbReference type="PANTHER" id="PTHR43394">
    <property type="entry name" value="ATP-DEPENDENT PERMEASE MDL1, MITOCHONDRIAL"/>
    <property type="match status" value="1"/>
</dbReference>
<dbReference type="InterPro" id="IPR036640">
    <property type="entry name" value="ABC1_TM_sf"/>
</dbReference>
<comment type="subcellular location">
    <subcellularLocation>
        <location evidence="1">Cell membrane</location>
        <topology evidence="1">Multi-pass membrane protein</topology>
    </subcellularLocation>
</comment>
<dbReference type="GO" id="GO:0015421">
    <property type="term" value="F:ABC-type oligopeptide transporter activity"/>
    <property type="evidence" value="ECO:0007669"/>
    <property type="project" value="TreeGrafter"/>
</dbReference>
<dbReference type="Gene3D" id="3.40.50.300">
    <property type="entry name" value="P-loop containing nucleotide triphosphate hydrolases"/>
    <property type="match status" value="1"/>
</dbReference>
<organism evidence="8 9">
    <name type="scientific">Dyadobacter jiangsuensis</name>
    <dbReference type="NCBI Taxonomy" id="1591085"/>
    <lineage>
        <taxon>Bacteria</taxon>
        <taxon>Pseudomonadati</taxon>
        <taxon>Bacteroidota</taxon>
        <taxon>Cytophagia</taxon>
        <taxon>Cytophagales</taxon>
        <taxon>Spirosomataceae</taxon>
        <taxon>Dyadobacter</taxon>
    </lineage>
</organism>
<gene>
    <name evidence="8" type="ORF">CLV60_10140</name>
</gene>
<feature type="domain" description="ABC transmembrane type-1" evidence="7">
    <location>
        <begin position="26"/>
        <end position="303"/>
    </location>
</feature>
<evidence type="ECO:0000259" key="7">
    <source>
        <dbReference type="PROSITE" id="PS50929"/>
    </source>
</evidence>
<proteinExistence type="predicted"/>
<dbReference type="GO" id="GO:0016887">
    <property type="term" value="F:ATP hydrolysis activity"/>
    <property type="evidence" value="ECO:0007669"/>
    <property type="project" value="InterPro"/>
</dbReference>
<feature type="transmembrane region" description="Helical" evidence="5">
    <location>
        <begin position="58"/>
        <end position="77"/>
    </location>
</feature>
<evidence type="ECO:0000256" key="2">
    <source>
        <dbReference type="ARBA" id="ARBA00022692"/>
    </source>
</evidence>
<dbReference type="SUPFAM" id="SSF52540">
    <property type="entry name" value="P-loop containing nucleoside triphosphate hydrolases"/>
    <property type="match status" value="1"/>
</dbReference>
<dbReference type="PANTHER" id="PTHR43394:SF4">
    <property type="entry name" value="TOXIN SECRETION ABC TRANSPORTER ATP-BINDING PROTEIN"/>
    <property type="match status" value="1"/>
</dbReference>
<keyword evidence="4 5" id="KW-0472">Membrane</keyword>
<feature type="transmembrane region" description="Helical" evidence="5">
    <location>
        <begin position="159"/>
        <end position="177"/>
    </location>
</feature>
<reference evidence="8 9" key="1">
    <citation type="submission" date="2018-03" db="EMBL/GenBank/DDBJ databases">
        <title>Genomic Encyclopedia of Archaeal and Bacterial Type Strains, Phase II (KMG-II): from individual species to whole genera.</title>
        <authorList>
            <person name="Goeker M."/>
        </authorList>
    </citation>
    <scope>NUCLEOTIDE SEQUENCE [LARGE SCALE GENOMIC DNA]</scope>
    <source>
        <strain evidence="8 9">DSM 29057</strain>
    </source>
</reference>
<keyword evidence="9" id="KW-1185">Reference proteome</keyword>
<dbReference type="PROSITE" id="PS50929">
    <property type="entry name" value="ABC_TM1F"/>
    <property type="match status" value="1"/>
</dbReference>
<dbReference type="PROSITE" id="PS50893">
    <property type="entry name" value="ABC_TRANSPORTER_2"/>
    <property type="match status" value="1"/>
</dbReference>
<evidence type="ECO:0000256" key="5">
    <source>
        <dbReference type="SAM" id="Phobius"/>
    </source>
</evidence>
<keyword evidence="3 5" id="KW-1133">Transmembrane helix</keyword>
<dbReference type="SUPFAM" id="SSF90123">
    <property type="entry name" value="ABC transporter transmembrane region"/>
    <property type="match status" value="1"/>
</dbReference>
<sequence length="561" mass="62385">MKKVNPFKRLWDLILLDRSDIIAVYFYAMLSGLVNLSLPLGIQAIIGFVLGASMVTSIYVLITLVVTGVVVVGLMQINQMRIIEKIQQKIFTRYAFEFADKIPRFDLLKTDKFYLPEKVNRFFDVLNVQKGLSKLLLDVPAASIQIVFGLMLLALYHSFFIVFGLTLIVVLTIIFRLTGTKGLDTSLEESVHKYKTVAWLQEMARVINPFKLSYDTNFNLTRTDVHVNKYLNSRTEHFSVLLLQYKTLVFTKVAITTAMLAGGAFLLLRQQLNIGEFIAAEIVVLAVINAVEKLIVNLDTVYDVVTGLEKLASVTENLSEKDGTLSIDSAGKGVAVELQNFSFSFPDNRNVFSGINLQIPAGSLVGVSTMGRLGKSTFLKILAGHYQDFSGSLLFNKVPLCNYRLAALRMKMGLYLNQREVFTGTVWDNIIDGRSHITSEEIIDLAEQSGLSGFLDQLPQGFQTQVAPHGKNLPGHYIKRISLLRALLNKPRLLLLEDPWEGLAGHEMQKLTQYLTSRPNDATVIVAGGDPAFLKACDYQILLSNGTATLTENIENGSGEL</sequence>